<organism evidence="1 2">
    <name type="scientific">Xenorhabdus bovienii</name>
    <name type="common">Xenorhabdus nematophila subsp. bovienii</name>
    <dbReference type="NCBI Taxonomy" id="40576"/>
    <lineage>
        <taxon>Bacteria</taxon>
        <taxon>Pseudomonadati</taxon>
        <taxon>Pseudomonadota</taxon>
        <taxon>Gammaproteobacteria</taxon>
        <taxon>Enterobacterales</taxon>
        <taxon>Morganellaceae</taxon>
        <taxon>Xenorhabdus</taxon>
    </lineage>
</organism>
<reference evidence="1" key="1">
    <citation type="submission" date="2021-08" db="EMBL/GenBank/DDBJ databases">
        <authorList>
            <person name="Papudeshi B."/>
            <person name="Bashey-Visser F."/>
        </authorList>
    </citation>
    <scope>NUCLEOTIDE SEQUENCE</scope>
    <source>
        <strain evidence="1">MC_266_E_2016</strain>
    </source>
</reference>
<evidence type="ECO:0000313" key="2">
    <source>
        <dbReference type="Proteomes" id="UP001222434"/>
    </source>
</evidence>
<reference evidence="1" key="2">
    <citation type="journal article" date="2022" name="J. Evol. Biol.">
        <title>Pre- and post-association barriers to host switching in sympatric mutualists.</title>
        <authorList>
            <person name="Dinges Z.M."/>
            <person name="Phillips R.K."/>
            <person name="Lively C.M."/>
            <person name="Bashey F."/>
        </authorList>
    </citation>
    <scope>NUCLEOTIDE SEQUENCE</scope>
    <source>
        <strain evidence="1">MC_266_E_2016</strain>
    </source>
</reference>
<proteinExistence type="predicted"/>
<dbReference type="Proteomes" id="UP001222434">
    <property type="component" value="Unassembled WGS sequence"/>
</dbReference>
<protein>
    <submittedName>
        <fullName evidence="1">Uncharacterized protein</fullName>
    </submittedName>
</protein>
<name>A0AAJ1J5J5_XENBV</name>
<comment type="caution">
    <text evidence="1">The sequence shown here is derived from an EMBL/GenBank/DDBJ whole genome shotgun (WGS) entry which is preliminary data.</text>
</comment>
<dbReference type="AlphaFoldDB" id="A0AAJ1J5J5"/>
<accession>A0AAJ1J5J5</accession>
<gene>
    <name evidence="1" type="ORF">KKJ01_05290</name>
</gene>
<evidence type="ECO:0000313" key="1">
    <source>
        <dbReference type="EMBL" id="MDE1477665.1"/>
    </source>
</evidence>
<dbReference type="RefSeq" id="WP_274711895.1">
    <property type="nucleotide sequence ID" value="NZ_JAILSO010000012.1"/>
</dbReference>
<dbReference type="EMBL" id="JAILSO010000012">
    <property type="protein sequence ID" value="MDE1477665.1"/>
    <property type="molecule type" value="Genomic_DNA"/>
</dbReference>
<sequence length="106" mass="12367">MLNDNDLQFEDFTNFYPAAKASHDTHKAMAINRAANTAFPHIHNIFTLIKRSAKNGKFEIEYHPLDWNSSNTLYYTERFLEKAGYKVESSNFKLKISWDDGIRYGN</sequence>